<feature type="signal peptide" evidence="1">
    <location>
        <begin position="1"/>
        <end position="26"/>
    </location>
</feature>
<organism evidence="2 3">
    <name type="scientific">Undibacterium pigrum</name>
    <dbReference type="NCBI Taxonomy" id="401470"/>
    <lineage>
        <taxon>Bacteria</taxon>
        <taxon>Pseudomonadati</taxon>
        <taxon>Pseudomonadota</taxon>
        <taxon>Betaproteobacteria</taxon>
        <taxon>Burkholderiales</taxon>
        <taxon>Oxalobacteraceae</taxon>
        <taxon>Undibacterium</taxon>
    </lineage>
</organism>
<evidence type="ECO:0000313" key="3">
    <source>
        <dbReference type="Proteomes" id="UP000247792"/>
    </source>
</evidence>
<feature type="chain" id="PRO_5016397594" evidence="1">
    <location>
        <begin position="27"/>
        <end position="166"/>
    </location>
</feature>
<dbReference type="EMBL" id="QJKB01000002">
    <property type="protein sequence ID" value="PXX45269.1"/>
    <property type="molecule type" value="Genomic_DNA"/>
</dbReference>
<gene>
    <name evidence="2" type="ORF">DFR42_102497</name>
</gene>
<protein>
    <submittedName>
        <fullName evidence="2">Uncharacterized protein</fullName>
    </submittedName>
</protein>
<keyword evidence="1" id="KW-0732">Signal</keyword>
<accession>A0A318J841</accession>
<evidence type="ECO:0000313" key="2">
    <source>
        <dbReference type="EMBL" id="PXX45269.1"/>
    </source>
</evidence>
<sequence>MFLKTAFIYRAFLLCLLALTCLQVNAMDKASHAVADSISHKPRIDKNMRLALQQFVSQYASHPKNAVQHIHIARVKTDTGETALYGYWKEDQSILIVHFFAHPSEETGLSWLHHKARIDLKTDVVATEEEMSGSNYLVTRAWADHIVNTCVQQGQLLLLKRKPARK</sequence>
<proteinExistence type="predicted"/>
<evidence type="ECO:0000256" key="1">
    <source>
        <dbReference type="SAM" id="SignalP"/>
    </source>
</evidence>
<keyword evidence="3" id="KW-1185">Reference proteome</keyword>
<name>A0A318J841_9BURK</name>
<dbReference type="RefSeq" id="WP_110254720.1">
    <property type="nucleotide sequence ID" value="NZ_QJKB01000002.1"/>
</dbReference>
<comment type="caution">
    <text evidence="2">The sequence shown here is derived from an EMBL/GenBank/DDBJ whole genome shotgun (WGS) entry which is preliminary data.</text>
</comment>
<reference evidence="2 3" key="1">
    <citation type="submission" date="2018-05" db="EMBL/GenBank/DDBJ databases">
        <title>Genomic Encyclopedia of Type Strains, Phase IV (KMG-IV): sequencing the most valuable type-strain genomes for metagenomic binning, comparative biology and taxonomic classification.</title>
        <authorList>
            <person name="Goeker M."/>
        </authorList>
    </citation>
    <scope>NUCLEOTIDE SEQUENCE [LARGE SCALE GENOMIC DNA]</scope>
    <source>
        <strain evidence="2 3">DSM 19792</strain>
    </source>
</reference>
<dbReference type="AlphaFoldDB" id="A0A318J841"/>
<dbReference type="Proteomes" id="UP000247792">
    <property type="component" value="Unassembled WGS sequence"/>
</dbReference>